<name>A0A1K2FAF2_STRAR</name>
<dbReference type="AlphaFoldDB" id="A0A1K2FAF2"/>
<reference evidence="1 2" key="1">
    <citation type="submission" date="2016-11" db="EMBL/GenBank/DDBJ databases">
        <authorList>
            <person name="Jaros S."/>
            <person name="Januszkiewicz K."/>
            <person name="Wedrychowicz H."/>
        </authorList>
    </citation>
    <scope>NUCLEOTIDE SEQUENCE [LARGE SCALE GENOMIC DNA]</scope>
    <source>
        <strain evidence="1 2">OK807</strain>
    </source>
</reference>
<sequence>MVFKLVESAQARWRAVNGAHLVPLVRAGARFERGQLIERPEAVAA</sequence>
<accession>A0A1K2FAF2</accession>
<protein>
    <submittedName>
        <fullName evidence="1">Uncharacterized protein</fullName>
    </submittedName>
</protein>
<evidence type="ECO:0000313" key="1">
    <source>
        <dbReference type="EMBL" id="SFY44188.1"/>
    </source>
</evidence>
<gene>
    <name evidence="1" type="ORF">SAMN02787144_104414</name>
</gene>
<proteinExistence type="predicted"/>
<organism evidence="1 2">
    <name type="scientific">Streptomyces atratus</name>
    <dbReference type="NCBI Taxonomy" id="1893"/>
    <lineage>
        <taxon>Bacteria</taxon>
        <taxon>Bacillati</taxon>
        <taxon>Actinomycetota</taxon>
        <taxon>Actinomycetes</taxon>
        <taxon>Kitasatosporales</taxon>
        <taxon>Streptomycetaceae</taxon>
        <taxon>Streptomyces</taxon>
    </lineage>
</organism>
<dbReference type="Proteomes" id="UP000181909">
    <property type="component" value="Unassembled WGS sequence"/>
</dbReference>
<dbReference type="EMBL" id="FPJO01000044">
    <property type="protein sequence ID" value="SFY44188.1"/>
    <property type="molecule type" value="Genomic_DNA"/>
</dbReference>
<evidence type="ECO:0000313" key="2">
    <source>
        <dbReference type="Proteomes" id="UP000181909"/>
    </source>
</evidence>